<evidence type="ECO:0000256" key="15">
    <source>
        <dbReference type="RuleBase" id="RU363016"/>
    </source>
</evidence>
<evidence type="ECO:0000256" key="13">
    <source>
        <dbReference type="ARBA" id="ARBA00034808"/>
    </source>
</evidence>
<dbReference type="InterPro" id="IPR027417">
    <property type="entry name" value="P-loop_NTPase"/>
</dbReference>
<dbReference type="InterPro" id="IPR011545">
    <property type="entry name" value="DEAD/DEAH_box_helicase_dom"/>
</dbReference>
<sequence>MQENQTWLDPLDQVKGIGPKTQALFHKLGIETVKDLMFHFPFRFEDLQAREIDGLQDQEKVALVGTVVTPPVVNYYGAKKSRLSFKLAVDSFHTIAVTFFNQPYLKNQIELGQVRAIYGKYQEKGQALLGMKLINQTAGQDYAPIYPTTKGLKQATIVKAIRQVFESYQHAIEEDLPDYLNDHFDLMPIDQALKNLHFPSDDHALQQAKRKIIFQEFFIYQWRLQQAQVQYRSQPGMRVAYEVADLRQAIQQIPFELTGAQKKAVNEICQDLLADYPMKRLLQGDVGSGKTLVAFITMIATALAGCQAVLMAPTEILAHQHFASFIRYFGDLNLNVACLTADTSSQDRAKILQELANGDLQLVMGTHALIQEGVTFKRLAYVVIDEQHRFGVGQRQMLLDKGDPDRLPNLLQMTATPIPRSLAQTFYADLQVSTLDERPGNRPPVLTVALRPQAIDQVYLKMEEELAAGHQVYYVLPLIEASEALDQVDNVIDIANQLASRFPWAEVGLLHGQMTKDDQNQVMTAFKNNQVHILVATTMVEVGVDVANATVMVIQGADRFGLSQLHQLRGRVGRSDLASYCYLIADPKTDQAKERLHQMTQTQDGFQLAQEDLKIRGMGDMMGRKQSGLPDFQYGNPINDQVIMTAAYESVHHLLDQPYRISESEWAHLQAIAQDQRMEI</sequence>
<evidence type="ECO:0000259" key="17">
    <source>
        <dbReference type="PROSITE" id="PS51194"/>
    </source>
</evidence>
<comment type="similarity">
    <text evidence="1 15">Belongs to the helicase family. RecG subfamily.</text>
</comment>
<dbReference type="NCBIfam" id="NF008165">
    <property type="entry name" value="PRK10917.1-3"/>
    <property type="match status" value="1"/>
</dbReference>
<evidence type="ECO:0000256" key="12">
    <source>
        <dbReference type="ARBA" id="ARBA00034617"/>
    </source>
</evidence>
<evidence type="ECO:0000256" key="5">
    <source>
        <dbReference type="ARBA" id="ARBA00022801"/>
    </source>
</evidence>
<gene>
    <name evidence="18" type="ORF">HMPREF9708_00053</name>
</gene>
<dbReference type="NCBIfam" id="TIGR00643">
    <property type="entry name" value="recG"/>
    <property type="match status" value="1"/>
</dbReference>
<dbReference type="OrthoDB" id="9804325at2"/>
<evidence type="ECO:0000256" key="8">
    <source>
        <dbReference type="ARBA" id="ARBA00023125"/>
    </source>
</evidence>
<evidence type="ECO:0000256" key="14">
    <source>
        <dbReference type="ARBA" id="ARBA00048988"/>
    </source>
</evidence>
<dbReference type="HOGENOM" id="CLU_005122_7_1_9"/>
<dbReference type="GO" id="GO:0016887">
    <property type="term" value="F:ATP hydrolysis activity"/>
    <property type="evidence" value="ECO:0007669"/>
    <property type="project" value="RHEA"/>
</dbReference>
<dbReference type="GO" id="GO:0006281">
    <property type="term" value="P:DNA repair"/>
    <property type="evidence" value="ECO:0007669"/>
    <property type="project" value="UniProtKB-UniRule"/>
</dbReference>
<dbReference type="eggNOG" id="COG1200">
    <property type="taxonomic scope" value="Bacteria"/>
</dbReference>
<dbReference type="EMBL" id="AGEG01000001">
    <property type="protein sequence ID" value="EHR38343.1"/>
    <property type="molecule type" value="Genomic_DNA"/>
</dbReference>
<evidence type="ECO:0000256" key="11">
    <source>
        <dbReference type="ARBA" id="ARBA00023235"/>
    </source>
</evidence>
<keyword evidence="3 15" id="KW-0547">Nucleotide-binding</keyword>
<dbReference type="PROSITE" id="PS51194">
    <property type="entry name" value="HELICASE_CTER"/>
    <property type="match status" value="1"/>
</dbReference>
<dbReference type="SMART" id="SM00487">
    <property type="entry name" value="DEXDc"/>
    <property type="match status" value="1"/>
</dbReference>
<dbReference type="SUPFAM" id="SSF50249">
    <property type="entry name" value="Nucleic acid-binding proteins"/>
    <property type="match status" value="1"/>
</dbReference>
<dbReference type="PANTHER" id="PTHR47964">
    <property type="entry name" value="ATP-DEPENDENT DNA HELICASE HOMOLOG RECG, CHLOROPLASTIC"/>
    <property type="match status" value="1"/>
</dbReference>
<evidence type="ECO:0000256" key="6">
    <source>
        <dbReference type="ARBA" id="ARBA00022806"/>
    </source>
</evidence>
<protein>
    <recommendedName>
        <fullName evidence="2 15">ATP-dependent DNA helicase RecG</fullName>
        <ecNumber evidence="13 15">5.6.2.4</ecNumber>
    </recommendedName>
</protein>
<evidence type="ECO:0000256" key="1">
    <source>
        <dbReference type="ARBA" id="ARBA00007504"/>
    </source>
</evidence>
<keyword evidence="6 15" id="KW-0347">Helicase</keyword>
<comment type="function">
    <text evidence="15">Plays a critical role in recombination and DNA repair. Helps process Holliday junction intermediates to mature products by catalyzing branch migration. Has replication fork regression activity, unwinds stalled or blocked replication forks to make a HJ that can be resolved. Has a DNA unwinding activity characteristic of a DNA helicase with 3'-5' polarity.</text>
</comment>
<dbReference type="PATRIC" id="fig|883113.3.peg.54"/>
<reference evidence="18 19" key="1">
    <citation type="submission" date="2012-01" db="EMBL/GenBank/DDBJ databases">
        <title>The Genome Sequence of Facklamia languida CCUG 37842.</title>
        <authorList>
            <consortium name="The Broad Institute Genome Sequencing Platform"/>
            <person name="Earl A."/>
            <person name="Ward D."/>
            <person name="Feldgarden M."/>
            <person name="Gevers D."/>
            <person name="Huys G."/>
            <person name="Young S.K."/>
            <person name="Zeng Q."/>
            <person name="Gargeya S."/>
            <person name="Fitzgerald M."/>
            <person name="Haas B."/>
            <person name="Abouelleil A."/>
            <person name="Alvarado L."/>
            <person name="Arachchi H.M."/>
            <person name="Berlin A."/>
            <person name="Chapman S.B."/>
            <person name="Gearin G."/>
            <person name="Goldberg J."/>
            <person name="Griggs A."/>
            <person name="Gujja S."/>
            <person name="Hansen M."/>
            <person name="Heiman D."/>
            <person name="Howarth C."/>
            <person name="Larimer J."/>
            <person name="Lui A."/>
            <person name="MacDonald P.J.P."/>
            <person name="McCowen C."/>
            <person name="Montmayeur A."/>
            <person name="Murphy C."/>
            <person name="Neiman D."/>
            <person name="Pearson M."/>
            <person name="Priest M."/>
            <person name="Roberts A."/>
            <person name="Saif S."/>
            <person name="Shea T."/>
            <person name="Sisk P."/>
            <person name="Stolte C."/>
            <person name="Sykes S."/>
            <person name="Wortman J."/>
            <person name="Nusbaum C."/>
            <person name="Birren B."/>
        </authorList>
    </citation>
    <scope>NUCLEOTIDE SEQUENCE [LARGE SCALE GENOMIC DNA]</scope>
    <source>
        <strain evidence="18 19">CCUG 37842</strain>
    </source>
</reference>
<keyword evidence="19" id="KW-1185">Reference proteome</keyword>
<dbReference type="CDD" id="cd17992">
    <property type="entry name" value="DEXHc_RecG"/>
    <property type="match status" value="1"/>
</dbReference>
<feature type="domain" description="Helicase ATP-binding" evidence="16">
    <location>
        <begin position="271"/>
        <end position="435"/>
    </location>
</feature>
<dbReference type="Gene3D" id="2.40.50.140">
    <property type="entry name" value="Nucleic acid-binding proteins"/>
    <property type="match status" value="1"/>
</dbReference>
<keyword evidence="5 15" id="KW-0378">Hydrolase</keyword>
<dbReference type="Proteomes" id="UP000006190">
    <property type="component" value="Unassembled WGS sequence"/>
</dbReference>
<keyword evidence="9 15" id="KW-0233">DNA recombination</keyword>
<proteinExistence type="inferred from homology"/>
<dbReference type="Pfam" id="PF00271">
    <property type="entry name" value="Helicase_C"/>
    <property type="match status" value="1"/>
</dbReference>
<dbReference type="AlphaFoldDB" id="H3NGR4"/>
<keyword evidence="7 15" id="KW-0067">ATP-binding</keyword>
<evidence type="ECO:0000256" key="9">
    <source>
        <dbReference type="ARBA" id="ARBA00023172"/>
    </source>
</evidence>
<comment type="catalytic activity">
    <reaction evidence="14 15">
        <text>ATP + H2O = ADP + phosphate + H(+)</text>
        <dbReference type="Rhea" id="RHEA:13065"/>
        <dbReference type="ChEBI" id="CHEBI:15377"/>
        <dbReference type="ChEBI" id="CHEBI:15378"/>
        <dbReference type="ChEBI" id="CHEBI:30616"/>
        <dbReference type="ChEBI" id="CHEBI:43474"/>
        <dbReference type="ChEBI" id="CHEBI:456216"/>
        <dbReference type="EC" id="5.6.2.4"/>
    </reaction>
</comment>
<dbReference type="InterPro" id="IPR004609">
    <property type="entry name" value="ATP-dep_DNA_helicase_RecG"/>
</dbReference>
<organism evidence="18 19">
    <name type="scientific">Facklamia languida CCUG 37842</name>
    <dbReference type="NCBI Taxonomy" id="883113"/>
    <lineage>
        <taxon>Bacteria</taxon>
        <taxon>Bacillati</taxon>
        <taxon>Bacillota</taxon>
        <taxon>Bacilli</taxon>
        <taxon>Lactobacillales</taxon>
        <taxon>Aerococcaceae</taxon>
        <taxon>Facklamia</taxon>
    </lineage>
</organism>
<evidence type="ECO:0000313" key="18">
    <source>
        <dbReference type="EMBL" id="EHR38343.1"/>
    </source>
</evidence>
<dbReference type="InterPro" id="IPR033454">
    <property type="entry name" value="RecG_wedge"/>
</dbReference>
<name>H3NGR4_9LACT</name>
<dbReference type="Pfam" id="PF00270">
    <property type="entry name" value="DEAD"/>
    <property type="match status" value="1"/>
</dbReference>
<keyword evidence="10 15" id="KW-0234">DNA repair</keyword>
<dbReference type="GO" id="GO:0006310">
    <property type="term" value="P:DNA recombination"/>
    <property type="evidence" value="ECO:0007669"/>
    <property type="project" value="UniProtKB-UniRule"/>
</dbReference>
<evidence type="ECO:0000313" key="19">
    <source>
        <dbReference type="Proteomes" id="UP000006190"/>
    </source>
</evidence>
<comment type="catalytic activity">
    <reaction evidence="12 15">
        <text>Couples ATP hydrolysis with the unwinding of duplex DNA by translocating in the 3'-5' direction.</text>
        <dbReference type="EC" id="5.6.2.4"/>
    </reaction>
</comment>
<dbReference type="InterPro" id="IPR014001">
    <property type="entry name" value="Helicase_ATP-bd"/>
</dbReference>
<evidence type="ECO:0000256" key="10">
    <source>
        <dbReference type="ARBA" id="ARBA00023204"/>
    </source>
</evidence>
<dbReference type="InterPro" id="IPR001650">
    <property type="entry name" value="Helicase_C-like"/>
</dbReference>
<evidence type="ECO:0000256" key="2">
    <source>
        <dbReference type="ARBA" id="ARBA00017846"/>
    </source>
</evidence>
<dbReference type="Pfam" id="PF17191">
    <property type="entry name" value="RecG_wedge"/>
    <property type="match status" value="1"/>
</dbReference>
<dbReference type="InterPro" id="IPR047112">
    <property type="entry name" value="RecG/Mfd"/>
</dbReference>
<dbReference type="STRING" id="883113.HMPREF9708_00053"/>
<dbReference type="NCBIfam" id="NF008168">
    <property type="entry name" value="PRK10917.2-2"/>
    <property type="match status" value="1"/>
</dbReference>
<dbReference type="SUPFAM" id="SSF52540">
    <property type="entry name" value="P-loop containing nucleoside triphosphate hydrolases"/>
    <property type="match status" value="2"/>
</dbReference>
<keyword evidence="11" id="KW-0413">Isomerase</keyword>
<dbReference type="RefSeq" id="WP_006307911.1">
    <property type="nucleotide sequence ID" value="NZ_JH601133.1"/>
</dbReference>
<evidence type="ECO:0000256" key="3">
    <source>
        <dbReference type="ARBA" id="ARBA00022741"/>
    </source>
</evidence>
<evidence type="ECO:0000256" key="4">
    <source>
        <dbReference type="ARBA" id="ARBA00022763"/>
    </source>
</evidence>
<dbReference type="GO" id="GO:0043138">
    <property type="term" value="F:3'-5' DNA helicase activity"/>
    <property type="evidence" value="ECO:0007669"/>
    <property type="project" value="UniProtKB-EC"/>
</dbReference>
<keyword evidence="8" id="KW-0238">DNA-binding</keyword>
<keyword evidence="4 15" id="KW-0227">DNA damage</keyword>
<evidence type="ECO:0000256" key="7">
    <source>
        <dbReference type="ARBA" id="ARBA00022840"/>
    </source>
</evidence>
<dbReference type="Gene3D" id="3.40.50.300">
    <property type="entry name" value="P-loop containing nucleotide triphosphate hydrolases"/>
    <property type="match status" value="2"/>
</dbReference>
<dbReference type="GO" id="GO:0003677">
    <property type="term" value="F:DNA binding"/>
    <property type="evidence" value="ECO:0007669"/>
    <property type="project" value="UniProtKB-KW"/>
</dbReference>
<dbReference type="SMART" id="SM00490">
    <property type="entry name" value="HELICc"/>
    <property type="match status" value="2"/>
</dbReference>
<dbReference type="PROSITE" id="PS51192">
    <property type="entry name" value="HELICASE_ATP_BIND_1"/>
    <property type="match status" value="1"/>
</dbReference>
<feature type="domain" description="Helicase C-terminal" evidence="17">
    <location>
        <begin position="454"/>
        <end position="619"/>
    </location>
</feature>
<dbReference type="InterPro" id="IPR012340">
    <property type="entry name" value="NA-bd_OB-fold"/>
</dbReference>
<accession>H3NGR4</accession>
<comment type="caution">
    <text evidence="18">The sequence shown here is derived from an EMBL/GenBank/DDBJ whole genome shotgun (WGS) entry which is preliminary data.</text>
</comment>
<dbReference type="GO" id="GO:0005524">
    <property type="term" value="F:ATP binding"/>
    <property type="evidence" value="ECO:0007669"/>
    <property type="project" value="UniProtKB-KW"/>
</dbReference>
<evidence type="ECO:0000259" key="16">
    <source>
        <dbReference type="PROSITE" id="PS51192"/>
    </source>
</evidence>
<dbReference type="PANTHER" id="PTHR47964:SF1">
    <property type="entry name" value="ATP-DEPENDENT DNA HELICASE HOMOLOG RECG, CHLOROPLASTIC"/>
    <property type="match status" value="1"/>
</dbReference>
<dbReference type="EC" id="5.6.2.4" evidence="13 15"/>